<feature type="region of interest" description="Disordered" evidence="6">
    <location>
        <begin position="539"/>
        <end position="558"/>
    </location>
</feature>
<feature type="transmembrane region" description="Helical" evidence="7">
    <location>
        <begin position="484"/>
        <end position="503"/>
    </location>
</feature>
<name>A0A5M6BW10_9TREE</name>
<dbReference type="GeneID" id="43591830"/>
<comment type="similarity">
    <text evidence="2">Belongs to the purine-cytosine permease (2.A.39) family.</text>
</comment>
<organism evidence="8 9">
    <name type="scientific">Kwoniella shandongensis</name>
    <dbReference type="NCBI Taxonomy" id="1734106"/>
    <lineage>
        <taxon>Eukaryota</taxon>
        <taxon>Fungi</taxon>
        <taxon>Dikarya</taxon>
        <taxon>Basidiomycota</taxon>
        <taxon>Agaricomycotina</taxon>
        <taxon>Tremellomycetes</taxon>
        <taxon>Tremellales</taxon>
        <taxon>Cryptococcaceae</taxon>
        <taxon>Kwoniella</taxon>
    </lineage>
</organism>
<evidence type="ECO:0000256" key="6">
    <source>
        <dbReference type="SAM" id="MobiDB-lite"/>
    </source>
</evidence>
<feature type="transmembrane region" description="Helical" evidence="7">
    <location>
        <begin position="86"/>
        <end position="107"/>
    </location>
</feature>
<dbReference type="GO" id="GO:0015205">
    <property type="term" value="F:nucleobase transmembrane transporter activity"/>
    <property type="evidence" value="ECO:0007669"/>
    <property type="project" value="TreeGrafter"/>
</dbReference>
<feature type="transmembrane region" description="Helical" evidence="7">
    <location>
        <begin position="174"/>
        <end position="195"/>
    </location>
</feature>
<feature type="transmembrane region" description="Helical" evidence="7">
    <location>
        <begin position="331"/>
        <end position="349"/>
    </location>
</feature>
<comment type="subcellular location">
    <subcellularLocation>
        <location evidence="1">Membrane</location>
        <topology evidence="1">Multi-pass membrane protein</topology>
    </subcellularLocation>
</comment>
<dbReference type="InterPro" id="IPR001248">
    <property type="entry name" value="Pur-cyt_permease"/>
</dbReference>
<gene>
    <name evidence="8" type="ORF">CI109_102052</name>
</gene>
<dbReference type="PANTHER" id="PTHR30618:SF0">
    <property type="entry name" value="PURINE-URACIL PERMEASE NCS1"/>
    <property type="match status" value="1"/>
</dbReference>
<dbReference type="PANTHER" id="PTHR30618">
    <property type="entry name" value="NCS1 FAMILY PURINE/PYRIMIDINE TRANSPORTER"/>
    <property type="match status" value="1"/>
</dbReference>
<feature type="transmembrane region" description="Helical" evidence="7">
    <location>
        <begin position="286"/>
        <end position="311"/>
    </location>
</feature>
<reference evidence="8" key="1">
    <citation type="submission" date="2017-08" db="EMBL/GenBank/DDBJ databases">
        <authorList>
            <person name="Cuomo C."/>
            <person name="Billmyre B."/>
            <person name="Heitman J."/>
        </authorList>
    </citation>
    <scope>NUCLEOTIDE SEQUENCE</scope>
    <source>
        <strain evidence="8">CBS 12478</strain>
    </source>
</reference>
<dbReference type="InterPro" id="IPR012681">
    <property type="entry name" value="NCS1"/>
</dbReference>
<feature type="transmembrane region" description="Helical" evidence="7">
    <location>
        <begin position="60"/>
        <end position="80"/>
    </location>
</feature>
<evidence type="ECO:0000256" key="5">
    <source>
        <dbReference type="ARBA" id="ARBA00023136"/>
    </source>
</evidence>
<feature type="transmembrane region" description="Helical" evidence="7">
    <location>
        <begin position="453"/>
        <end position="472"/>
    </location>
</feature>
<keyword evidence="9" id="KW-1185">Reference proteome</keyword>
<proteinExistence type="inferred from homology"/>
<evidence type="ECO:0000256" key="7">
    <source>
        <dbReference type="SAM" id="Phobius"/>
    </source>
</evidence>
<dbReference type="OrthoDB" id="2018619at2759"/>
<feature type="transmembrane region" description="Helical" evidence="7">
    <location>
        <begin position="244"/>
        <end position="265"/>
    </location>
</feature>
<evidence type="ECO:0000256" key="3">
    <source>
        <dbReference type="ARBA" id="ARBA00022692"/>
    </source>
</evidence>
<feature type="transmembrane region" description="Helical" evidence="7">
    <location>
        <begin position="379"/>
        <end position="399"/>
    </location>
</feature>
<dbReference type="EMBL" id="CP144054">
    <property type="protein sequence ID" value="WWD17611.1"/>
    <property type="molecule type" value="Genomic_DNA"/>
</dbReference>
<sequence length="558" mass="61086">MTIASRIKQKATTTSAWVLPKEESCIAPEEIWSNKDMDPTPMEYRTWTSWTFFTYWISDLINPGTWATVASFVSLGLTWWESCLAIFVGGLLVAIVITANGYIGATLHTPFAVTSRSVFGYWGSKFAVFSRMVIACFWLSINSWSGGVFISLMIKAIWPQYAHLKNHIPTSQGATSADFLSFFLFWLLQLPFVFIHPSKLKWVFNIKAIAVPIVSLGTLIWAVKKAGGGASEALSNPVNRAAPGAARFIAFMTSVTACQGTWATLSLNIGDFSRYCKSPSATFIQVAVVPILFSVLSVFAAITAACCAHVYGDAGSYYQPYDVVALWDTSAGGRAAMFLASLAWALANVTTNITANSISAANDMTSLAPKYLNIRRGQLIAVTVGVWGFAPWKVLATAADFLTFMSSYSIVLAPIAAIMMIDFFVVKRQKIDIYELYKPDGIYRFSKGWNWRAYVALAIAIAPNLPGMINAINNTVKIGNVKYIYMVSNIAGDIIAIGVYLALCKFFPAYESLVDEPIHDLIQADSTDYGNYGGYGHEQYHGSNGSDKDGVETEVKTV</sequence>
<protein>
    <submittedName>
        <fullName evidence="8">Uncharacterized protein</fullName>
    </submittedName>
</protein>
<dbReference type="Proteomes" id="UP000322225">
    <property type="component" value="Chromosome 4"/>
</dbReference>
<evidence type="ECO:0000256" key="4">
    <source>
        <dbReference type="ARBA" id="ARBA00022989"/>
    </source>
</evidence>
<dbReference type="AlphaFoldDB" id="A0A5M6BW10"/>
<evidence type="ECO:0000313" key="8">
    <source>
        <dbReference type="EMBL" id="WWD17611.1"/>
    </source>
</evidence>
<feature type="compositionally biased region" description="Basic and acidic residues" evidence="6">
    <location>
        <begin position="546"/>
        <end position="558"/>
    </location>
</feature>
<feature type="transmembrane region" description="Helical" evidence="7">
    <location>
        <begin position="405"/>
        <end position="426"/>
    </location>
</feature>
<dbReference type="Pfam" id="PF02133">
    <property type="entry name" value="Transp_cyt_pur"/>
    <property type="match status" value="1"/>
</dbReference>
<keyword evidence="3 7" id="KW-0812">Transmembrane</keyword>
<evidence type="ECO:0000313" key="9">
    <source>
        <dbReference type="Proteomes" id="UP000322225"/>
    </source>
</evidence>
<dbReference type="KEGG" id="ksn:43591830"/>
<reference evidence="8" key="2">
    <citation type="submission" date="2024-01" db="EMBL/GenBank/DDBJ databases">
        <title>Comparative genomics of Cryptococcus and Kwoniella reveals pathogenesis evolution and contrasting modes of karyotype evolution via chromosome fusion or intercentromeric recombination.</title>
        <authorList>
            <person name="Coelho M.A."/>
            <person name="David-Palma M."/>
            <person name="Shea T."/>
            <person name="Bowers K."/>
            <person name="McGinley-Smith S."/>
            <person name="Mohammad A.W."/>
            <person name="Gnirke A."/>
            <person name="Yurkov A.M."/>
            <person name="Nowrousian M."/>
            <person name="Sun S."/>
            <person name="Cuomo C.A."/>
            <person name="Heitman J."/>
        </authorList>
    </citation>
    <scope>NUCLEOTIDE SEQUENCE</scope>
    <source>
        <strain evidence="8">CBS 12478</strain>
    </source>
</reference>
<evidence type="ECO:0000256" key="2">
    <source>
        <dbReference type="ARBA" id="ARBA00008974"/>
    </source>
</evidence>
<keyword evidence="4 7" id="KW-1133">Transmembrane helix</keyword>
<feature type="transmembrane region" description="Helical" evidence="7">
    <location>
        <begin position="202"/>
        <end position="224"/>
    </location>
</feature>
<dbReference type="CDD" id="cd11482">
    <property type="entry name" value="SLC-NCS1sbd_NRT1-like"/>
    <property type="match status" value="1"/>
</dbReference>
<dbReference type="RefSeq" id="XP_031858097.1">
    <property type="nucleotide sequence ID" value="XM_032007659.1"/>
</dbReference>
<feature type="transmembrane region" description="Helical" evidence="7">
    <location>
        <begin position="128"/>
        <end position="154"/>
    </location>
</feature>
<dbReference type="GO" id="GO:0005886">
    <property type="term" value="C:plasma membrane"/>
    <property type="evidence" value="ECO:0007669"/>
    <property type="project" value="TreeGrafter"/>
</dbReference>
<dbReference type="NCBIfam" id="TIGR00800">
    <property type="entry name" value="ncs1"/>
    <property type="match status" value="1"/>
</dbReference>
<dbReference type="Gene3D" id="1.10.4160.10">
    <property type="entry name" value="Hydantoin permease"/>
    <property type="match status" value="1"/>
</dbReference>
<evidence type="ECO:0000256" key="1">
    <source>
        <dbReference type="ARBA" id="ARBA00004141"/>
    </source>
</evidence>
<dbReference type="InterPro" id="IPR045225">
    <property type="entry name" value="Uracil/uridine/allantoin_perm"/>
</dbReference>
<keyword evidence="5 7" id="KW-0472">Membrane</keyword>
<accession>A0A5M6BW10</accession>